<sequence>MGAEGWVFIHRPRPPIPEHMASPKPNILVTRRLPETIEARMATLFETHVNEGDVTLTGDDIVEGLDGKDVLVCSITDRIDAELIARLPKSVRLIAQFGNGVDNIDIEAAWAAGLTVTNTPSVLTEDTADMAMMLMLALPRRLVEGTQMLVRDGVWAGWSPTSMLGHRLRGKALGIVGMGRIGTAVAQRAKAFGLNIHYFSRNRRPPGVEDPLEATYWHDLDAMIEAVDIISLHTPHTRETFHILSADRLKRMRPGSFVVNVSRPELVDEAAMLHEIECGHLSGAALDVFENRNGIDARLLALAEANKVVLTAHMASATLEARIEMGETVIVNIRAFMDGHQPPHRVLPESRHGRPSPA</sequence>
<dbReference type="InterPro" id="IPR050223">
    <property type="entry name" value="D-isomer_2-hydroxyacid_DH"/>
</dbReference>
<dbReference type="Pfam" id="PF02826">
    <property type="entry name" value="2-Hacid_dh_C"/>
    <property type="match status" value="1"/>
</dbReference>
<dbReference type="InterPro" id="IPR036291">
    <property type="entry name" value="NAD(P)-bd_dom_sf"/>
</dbReference>
<dbReference type="SUPFAM" id="SSF51735">
    <property type="entry name" value="NAD(P)-binding Rossmann-fold domains"/>
    <property type="match status" value="1"/>
</dbReference>
<dbReference type="STRING" id="728005.SAMN04488059_101330"/>
<dbReference type="GO" id="GO:0030267">
    <property type="term" value="F:glyoxylate reductase (NADPH) activity"/>
    <property type="evidence" value="ECO:0007669"/>
    <property type="project" value="TreeGrafter"/>
</dbReference>
<dbReference type="InterPro" id="IPR006140">
    <property type="entry name" value="D-isomer_DH_NAD-bd"/>
</dbReference>
<organism evidence="7 8">
    <name type="scientific">Devosia psychrophila</name>
    <dbReference type="NCBI Taxonomy" id="728005"/>
    <lineage>
        <taxon>Bacteria</taxon>
        <taxon>Pseudomonadati</taxon>
        <taxon>Pseudomonadota</taxon>
        <taxon>Alphaproteobacteria</taxon>
        <taxon>Hyphomicrobiales</taxon>
        <taxon>Devosiaceae</taxon>
        <taxon>Devosia</taxon>
    </lineage>
</organism>
<dbReference type="InterPro" id="IPR029753">
    <property type="entry name" value="D-isomer_DH_CS"/>
</dbReference>
<dbReference type="Gene3D" id="3.40.50.720">
    <property type="entry name" value="NAD(P)-binding Rossmann-like Domain"/>
    <property type="match status" value="2"/>
</dbReference>
<dbReference type="PANTHER" id="PTHR10996:SF283">
    <property type="entry name" value="GLYOXYLATE_HYDROXYPYRUVATE REDUCTASE B"/>
    <property type="match status" value="1"/>
</dbReference>
<comment type="similarity">
    <text evidence="1 4">Belongs to the D-isomer specific 2-hydroxyacid dehydrogenase family.</text>
</comment>
<gene>
    <name evidence="7" type="ORF">SAMN04488059_101330</name>
</gene>
<keyword evidence="2 4" id="KW-0560">Oxidoreductase</keyword>
<proteinExistence type="inferred from homology"/>
<evidence type="ECO:0000259" key="5">
    <source>
        <dbReference type="Pfam" id="PF00389"/>
    </source>
</evidence>
<name>A0A1I1FMD1_9HYPH</name>
<evidence type="ECO:0000259" key="6">
    <source>
        <dbReference type="Pfam" id="PF02826"/>
    </source>
</evidence>
<evidence type="ECO:0000313" key="8">
    <source>
        <dbReference type="Proteomes" id="UP000182258"/>
    </source>
</evidence>
<evidence type="ECO:0000256" key="2">
    <source>
        <dbReference type="ARBA" id="ARBA00023002"/>
    </source>
</evidence>
<dbReference type="SUPFAM" id="SSF52283">
    <property type="entry name" value="Formate/glycerate dehydrogenase catalytic domain-like"/>
    <property type="match status" value="1"/>
</dbReference>
<dbReference type="GO" id="GO:0016618">
    <property type="term" value="F:hydroxypyruvate reductase [NAD(P)H] activity"/>
    <property type="evidence" value="ECO:0007669"/>
    <property type="project" value="TreeGrafter"/>
</dbReference>
<protein>
    <submittedName>
        <fullName evidence="7">Glyoxylate reductase</fullName>
    </submittedName>
</protein>
<dbReference type="FunFam" id="3.40.50.720:FF:000203">
    <property type="entry name" value="D-3-phosphoglycerate dehydrogenase (SerA)"/>
    <property type="match status" value="1"/>
</dbReference>
<dbReference type="Proteomes" id="UP000182258">
    <property type="component" value="Unassembled WGS sequence"/>
</dbReference>
<accession>A0A1I1FMD1</accession>
<feature type="domain" description="D-isomer specific 2-hydroxyacid dehydrogenase catalytic" evidence="5">
    <location>
        <begin position="28"/>
        <end position="346"/>
    </location>
</feature>
<feature type="domain" description="D-isomer specific 2-hydroxyacid dehydrogenase NAD-binding" evidence="6">
    <location>
        <begin position="132"/>
        <end position="315"/>
    </location>
</feature>
<dbReference type="Pfam" id="PF00389">
    <property type="entry name" value="2-Hacid_dh"/>
    <property type="match status" value="1"/>
</dbReference>
<dbReference type="CDD" id="cd05301">
    <property type="entry name" value="GDH"/>
    <property type="match status" value="1"/>
</dbReference>
<reference evidence="7 8" key="1">
    <citation type="submission" date="2016-10" db="EMBL/GenBank/DDBJ databases">
        <authorList>
            <person name="de Groot N.N."/>
        </authorList>
    </citation>
    <scope>NUCLEOTIDE SEQUENCE [LARGE SCALE GENOMIC DNA]</scope>
    <source>
        <strain evidence="7 8">CGMCC 1.10210</strain>
    </source>
</reference>
<keyword evidence="3" id="KW-0520">NAD</keyword>
<dbReference type="GO" id="GO:0051287">
    <property type="term" value="F:NAD binding"/>
    <property type="evidence" value="ECO:0007669"/>
    <property type="project" value="InterPro"/>
</dbReference>
<evidence type="ECO:0000256" key="1">
    <source>
        <dbReference type="ARBA" id="ARBA00005854"/>
    </source>
</evidence>
<dbReference type="PROSITE" id="PS00065">
    <property type="entry name" value="D_2_HYDROXYACID_DH_1"/>
    <property type="match status" value="1"/>
</dbReference>
<dbReference type="PANTHER" id="PTHR10996">
    <property type="entry name" value="2-HYDROXYACID DEHYDROGENASE-RELATED"/>
    <property type="match status" value="1"/>
</dbReference>
<dbReference type="GO" id="GO:0005829">
    <property type="term" value="C:cytosol"/>
    <property type="evidence" value="ECO:0007669"/>
    <property type="project" value="TreeGrafter"/>
</dbReference>
<evidence type="ECO:0000256" key="3">
    <source>
        <dbReference type="ARBA" id="ARBA00023027"/>
    </source>
</evidence>
<evidence type="ECO:0000256" key="4">
    <source>
        <dbReference type="RuleBase" id="RU003719"/>
    </source>
</evidence>
<evidence type="ECO:0000313" key="7">
    <source>
        <dbReference type="EMBL" id="SFC00475.1"/>
    </source>
</evidence>
<dbReference type="EMBL" id="FOMB01000001">
    <property type="protein sequence ID" value="SFC00475.1"/>
    <property type="molecule type" value="Genomic_DNA"/>
</dbReference>
<dbReference type="InterPro" id="IPR006139">
    <property type="entry name" value="D-isomer_2_OHA_DH_cat_dom"/>
</dbReference>
<dbReference type="PROSITE" id="PS00671">
    <property type="entry name" value="D_2_HYDROXYACID_DH_3"/>
    <property type="match status" value="1"/>
</dbReference>
<dbReference type="AlphaFoldDB" id="A0A1I1FMD1"/>
<dbReference type="InterPro" id="IPR029752">
    <property type="entry name" value="D-isomer_DH_CS1"/>
</dbReference>